<organism evidence="1 2">
    <name type="scientific">Trichinella nelsoni</name>
    <dbReference type="NCBI Taxonomy" id="6336"/>
    <lineage>
        <taxon>Eukaryota</taxon>
        <taxon>Metazoa</taxon>
        <taxon>Ecdysozoa</taxon>
        <taxon>Nematoda</taxon>
        <taxon>Enoplea</taxon>
        <taxon>Dorylaimia</taxon>
        <taxon>Trichinellida</taxon>
        <taxon>Trichinellidae</taxon>
        <taxon>Trichinella</taxon>
    </lineage>
</organism>
<evidence type="ECO:0000313" key="1">
    <source>
        <dbReference type="EMBL" id="KRX20361.1"/>
    </source>
</evidence>
<dbReference type="EMBL" id="JYDL01000049">
    <property type="protein sequence ID" value="KRX20361.1"/>
    <property type="molecule type" value="Genomic_DNA"/>
</dbReference>
<reference evidence="1 2" key="1">
    <citation type="submission" date="2015-01" db="EMBL/GenBank/DDBJ databases">
        <title>Evolution of Trichinella species and genotypes.</title>
        <authorList>
            <person name="Korhonen P.K."/>
            <person name="Edoardo P."/>
            <person name="Giuseppe L.R."/>
            <person name="Gasser R.B."/>
        </authorList>
    </citation>
    <scope>NUCLEOTIDE SEQUENCE [LARGE SCALE GENOMIC DNA]</scope>
    <source>
        <strain evidence="1">ISS37</strain>
    </source>
</reference>
<proteinExistence type="predicted"/>
<protein>
    <recommendedName>
        <fullName evidence="3">Reverse transcriptase domain-containing protein</fullName>
    </recommendedName>
</protein>
<sequence>MYVDNLVLSCDSIEEVKKLVQDSKSLFRKVGFILTAFLSNSSGVLGYDKTLPFGSNAKPTGQI</sequence>
<dbReference type="AlphaFoldDB" id="A0A0V0S0Z6"/>
<gene>
    <name evidence="1" type="ORF">T07_13110</name>
</gene>
<comment type="caution">
    <text evidence="1">The sequence shown here is derived from an EMBL/GenBank/DDBJ whole genome shotgun (WGS) entry which is preliminary data.</text>
</comment>
<dbReference type="OrthoDB" id="5920739at2759"/>
<evidence type="ECO:0008006" key="3">
    <source>
        <dbReference type="Google" id="ProtNLM"/>
    </source>
</evidence>
<name>A0A0V0S0Z6_9BILA</name>
<dbReference type="Proteomes" id="UP000054630">
    <property type="component" value="Unassembled WGS sequence"/>
</dbReference>
<accession>A0A0V0S0Z6</accession>
<keyword evidence="2" id="KW-1185">Reference proteome</keyword>
<evidence type="ECO:0000313" key="2">
    <source>
        <dbReference type="Proteomes" id="UP000054630"/>
    </source>
</evidence>